<protein>
    <recommendedName>
        <fullName evidence="10">Cytochrome P450</fullName>
    </recommendedName>
</protein>
<proteinExistence type="inferred from homology"/>
<dbReference type="InterPro" id="IPR002403">
    <property type="entry name" value="Cyt_P450_E_grp-IV"/>
</dbReference>
<organism evidence="8 9">
    <name type="scientific">Orbilia ellipsospora</name>
    <dbReference type="NCBI Taxonomy" id="2528407"/>
    <lineage>
        <taxon>Eukaryota</taxon>
        <taxon>Fungi</taxon>
        <taxon>Dikarya</taxon>
        <taxon>Ascomycota</taxon>
        <taxon>Pezizomycotina</taxon>
        <taxon>Orbiliomycetes</taxon>
        <taxon>Orbiliales</taxon>
        <taxon>Orbiliaceae</taxon>
        <taxon>Orbilia</taxon>
    </lineage>
</organism>
<dbReference type="InterPro" id="IPR036396">
    <property type="entry name" value="Cyt_P450_sf"/>
</dbReference>
<feature type="binding site" description="axial binding residue" evidence="6">
    <location>
        <position position="461"/>
    </location>
    <ligand>
        <name>heme</name>
        <dbReference type="ChEBI" id="CHEBI:30413"/>
    </ligand>
    <ligandPart>
        <name>Fe</name>
        <dbReference type="ChEBI" id="CHEBI:18248"/>
    </ligandPart>
</feature>
<feature type="transmembrane region" description="Helical" evidence="7">
    <location>
        <begin position="20"/>
        <end position="41"/>
    </location>
</feature>
<sequence length="524" mass="59191">MEQLSIVITQLRLLLAEMTVQTALAILFLVLIAYLVADAIYQLYFSPLSKIPGPWYCAISRLWLISQVFKARLSKEVHILHERYGPYVRVSPHEISVADISSIRKIHGTQDVFPKSEWYEVSGGSKGMGIIGITDHERYKVHRKAYGNLFSFSNVRFIEPVISKHVDKCVAKMREELERGGEPDVVLWSKLMAGDIVGEVVFGIDYEMVENGKMNSYFEDSMAFIVLAAARGLFPFINFIEPILKKIPQSTVQWVFGCDQRLSDYALEALNNLKLEIGDCKNGQVRPTLFSKVLENLDNSSKSSSKYKITMEEVKMEAFISNFAGTHTVPIVSVFVVWEIFRREDIRRKLEQEIAEVAGTDVDIPDEKLKRLPYLDGVIKEALRLYPPGQTLIPRAVPRGGRQLGPYFFAEGTSVVSPVYTVHRDPEAFPDPYLFKPERWNNTMNDMETAILAWGGASRICLGQHLAMMELRMLISKLLRACPSVGLAEACTDESMEAVEVITIHPKSGECRLKKGTRKTTSHS</sequence>
<keyword evidence="3 6" id="KW-0479">Metal-binding</keyword>
<dbReference type="GO" id="GO:0004497">
    <property type="term" value="F:monooxygenase activity"/>
    <property type="evidence" value="ECO:0007669"/>
    <property type="project" value="InterPro"/>
</dbReference>
<dbReference type="GO" id="GO:0020037">
    <property type="term" value="F:heme binding"/>
    <property type="evidence" value="ECO:0007669"/>
    <property type="project" value="InterPro"/>
</dbReference>
<evidence type="ECO:0008006" key="10">
    <source>
        <dbReference type="Google" id="ProtNLM"/>
    </source>
</evidence>
<keyword evidence="5 6" id="KW-0408">Iron</keyword>
<dbReference type="GO" id="GO:0016705">
    <property type="term" value="F:oxidoreductase activity, acting on paired donors, with incorporation or reduction of molecular oxygen"/>
    <property type="evidence" value="ECO:0007669"/>
    <property type="project" value="InterPro"/>
</dbReference>
<reference evidence="8 9" key="1">
    <citation type="submission" date="2019-10" db="EMBL/GenBank/DDBJ databases">
        <authorList>
            <person name="Palmer J.M."/>
        </authorList>
    </citation>
    <scope>NUCLEOTIDE SEQUENCE [LARGE SCALE GENOMIC DNA]</scope>
    <source>
        <strain evidence="8 9">TWF694</strain>
    </source>
</reference>
<evidence type="ECO:0000256" key="1">
    <source>
        <dbReference type="ARBA" id="ARBA00001971"/>
    </source>
</evidence>
<dbReference type="Proteomes" id="UP001365542">
    <property type="component" value="Unassembled WGS sequence"/>
</dbReference>
<keyword evidence="4" id="KW-0560">Oxidoreductase</keyword>
<keyword evidence="7" id="KW-0812">Transmembrane</keyword>
<name>A0AAV9XLN4_9PEZI</name>
<evidence type="ECO:0000313" key="9">
    <source>
        <dbReference type="Proteomes" id="UP001365542"/>
    </source>
</evidence>
<evidence type="ECO:0000313" key="8">
    <source>
        <dbReference type="EMBL" id="KAK6542546.1"/>
    </source>
</evidence>
<dbReference type="InterPro" id="IPR050121">
    <property type="entry name" value="Cytochrome_P450_monoxygenase"/>
</dbReference>
<accession>A0AAV9XLN4</accession>
<evidence type="ECO:0000256" key="7">
    <source>
        <dbReference type="SAM" id="Phobius"/>
    </source>
</evidence>
<dbReference type="Gene3D" id="1.10.630.10">
    <property type="entry name" value="Cytochrome P450"/>
    <property type="match status" value="1"/>
</dbReference>
<evidence type="ECO:0000256" key="4">
    <source>
        <dbReference type="ARBA" id="ARBA00023002"/>
    </source>
</evidence>
<evidence type="ECO:0000256" key="2">
    <source>
        <dbReference type="ARBA" id="ARBA00010617"/>
    </source>
</evidence>
<keyword evidence="6" id="KW-0349">Heme</keyword>
<evidence type="ECO:0000256" key="3">
    <source>
        <dbReference type="ARBA" id="ARBA00022723"/>
    </source>
</evidence>
<dbReference type="Pfam" id="PF00067">
    <property type="entry name" value="p450"/>
    <property type="match status" value="1"/>
</dbReference>
<dbReference type="SUPFAM" id="SSF48264">
    <property type="entry name" value="Cytochrome P450"/>
    <property type="match status" value="1"/>
</dbReference>
<keyword evidence="9" id="KW-1185">Reference proteome</keyword>
<dbReference type="AlphaFoldDB" id="A0AAV9XLN4"/>
<comment type="caution">
    <text evidence="8">The sequence shown here is derived from an EMBL/GenBank/DDBJ whole genome shotgun (WGS) entry which is preliminary data.</text>
</comment>
<dbReference type="InterPro" id="IPR001128">
    <property type="entry name" value="Cyt_P450"/>
</dbReference>
<comment type="cofactor">
    <cofactor evidence="1 6">
        <name>heme</name>
        <dbReference type="ChEBI" id="CHEBI:30413"/>
    </cofactor>
</comment>
<dbReference type="PANTHER" id="PTHR24305">
    <property type="entry name" value="CYTOCHROME P450"/>
    <property type="match status" value="1"/>
</dbReference>
<dbReference type="EMBL" id="JAVHJO010000002">
    <property type="protein sequence ID" value="KAK6542546.1"/>
    <property type="molecule type" value="Genomic_DNA"/>
</dbReference>
<keyword evidence="7" id="KW-1133">Transmembrane helix</keyword>
<dbReference type="PRINTS" id="PR00385">
    <property type="entry name" value="P450"/>
</dbReference>
<dbReference type="GO" id="GO:0005506">
    <property type="term" value="F:iron ion binding"/>
    <property type="evidence" value="ECO:0007669"/>
    <property type="project" value="InterPro"/>
</dbReference>
<keyword evidence="7" id="KW-0472">Membrane</keyword>
<gene>
    <name evidence="8" type="ORF">TWF694_006493</name>
</gene>
<evidence type="ECO:0000256" key="5">
    <source>
        <dbReference type="ARBA" id="ARBA00023004"/>
    </source>
</evidence>
<dbReference type="PRINTS" id="PR00465">
    <property type="entry name" value="EP450IV"/>
</dbReference>
<evidence type="ECO:0000256" key="6">
    <source>
        <dbReference type="PIRSR" id="PIRSR602403-1"/>
    </source>
</evidence>
<comment type="similarity">
    <text evidence="2">Belongs to the cytochrome P450 family.</text>
</comment>
<dbReference type="PANTHER" id="PTHR24305:SF96">
    <property type="entry name" value="CYTOCHROME P450 MONOOXYGENASE STCB-RELATED"/>
    <property type="match status" value="1"/>
</dbReference>